<keyword evidence="13" id="KW-1185">Reference proteome</keyword>
<dbReference type="Pfam" id="PF00664">
    <property type="entry name" value="ABC_membrane"/>
    <property type="match status" value="1"/>
</dbReference>
<organism evidence="12 13">
    <name type="scientific">Porphyromonas uenonis 60-3</name>
    <dbReference type="NCBI Taxonomy" id="596327"/>
    <lineage>
        <taxon>Bacteria</taxon>
        <taxon>Pseudomonadati</taxon>
        <taxon>Bacteroidota</taxon>
        <taxon>Bacteroidia</taxon>
        <taxon>Bacteroidales</taxon>
        <taxon>Porphyromonadaceae</taxon>
        <taxon>Porphyromonas</taxon>
    </lineage>
</organism>
<evidence type="ECO:0000256" key="7">
    <source>
        <dbReference type="ARBA" id="ARBA00022989"/>
    </source>
</evidence>
<dbReference type="SUPFAM" id="SSF90123">
    <property type="entry name" value="ABC transporter transmembrane region"/>
    <property type="match status" value="1"/>
</dbReference>
<dbReference type="AlphaFoldDB" id="C2MDH3"/>
<comment type="subcellular location">
    <subcellularLocation>
        <location evidence="1">Cell membrane</location>
        <topology evidence="1">Multi-pass membrane protein</topology>
    </subcellularLocation>
</comment>
<dbReference type="GO" id="GO:0140359">
    <property type="term" value="F:ABC-type transporter activity"/>
    <property type="evidence" value="ECO:0007669"/>
    <property type="project" value="InterPro"/>
</dbReference>
<reference evidence="12 13" key="1">
    <citation type="submission" date="2009-04" db="EMBL/GenBank/DDBJ databases">
        <authorList>
            <person name="Sebastian Y."/>
            <person name="Madupu R."/>
            <person name="Durkin A.S."/>
            <person name="Torralba M."/>
            <person name="Methe B."/>
            <person name="Sutton G.G."/>
            <person name="Strausberg R.L."/>
            <person name="Nelson K.E."/>
        </authorList>
    </citation>
    <scope>NUCLEOTIDE SEQUENCE [LARGE SCALE GENOMIC DNA]</scope>
    <source>
        <strain evidence="12 13">60-3</strain>
    </source>
</reference>
<evidence type="ECO:0000256" key="3">
    <source>
        <dbReference type="ARBA" id="ARBA00022475"/>
    </source>
</evidence>
<protein>
    <submittedName>
        <fullName evidence="12">ABC transporter, ATP-binding protein</fullName>
    </submittedName>
</protein>
<evidence type="ECO:0000256" key="2">
    <source>
        <dbReference type="ARBA" id="ARBA00022448"/>
    </source>
</evidence>
<accession>C2MDH3</accession>
<feature type="domain" description="ABC transmembrane type-1" evidence="11">
    <location>
        <begin position="27"/>
        <end position="301"/>
    </location>
</feature>
<feature type="transmembrane region" description="Helical" evidence="9">
    <location>
        <begin position="140"/>
        <end position="160"/>
    </location>
</feature>
<keyword evidence="6 12" id="KW-0067">ATP-binding</keyword>
<dbReference type="InterPro" id="IPR003593">
    <property type="entry name" value="AAA+_ATPase"/>
</dbReference>
<dbReference type="Pfam" id="PF00005">
    <property type="entry name" value="ABC_tran"/>
    <property type="match status" value="1"/>
</dbReference>
<dbReference type="PANTHER" id="PTHR24221">
    <property type="entry name" value="ATP-BINDING CASSETTE SUB-FAMILY B"/>
    <property type="match status" value="1"/>
</dbReference>
<dbReference type="RefSeq" id="WP_007365914.1">
    <property type="nucleotide sequence ID" value="NZ_ACLR01000192.1"/>
</dbReference>
<dbReference type="InterPro" id="IPR017871">
    <property type="entry name" value="ABC_transporter-like_CS"/>
</dbReference>
<dbReference type="PROSITE" id="PS50929">
    <property type="entry name" value="ABC_TM1F"/>
    <property type="match status" value="1"/>
</dbReference>
<dbReference type="Proteomes" id="UP000003303">
    <property type="component" value="Unassembled WGS sequence"/>
</dbReference>
<keyword evidence="4 9" id="KW-0812">Transmembrane</keyword>
<evidence type="ECO:0000313" key="12">
    <source>
        <dbReference type="EMBL" id="EEK16234.1"/>
    </source>
</evidence>
<evidence type="ECO:0000256" key="8">
    <source>
        <dbReference type="ARBA" id="ARBA00023136"/>
    </source>
</evidence>
<dbReference type="EMBL" id="ACLR01000192">
    <property type="protein sequence ID" value="EEK16234.1"/>
    <property type="molecule type" value="Genomic_DNA"/>
</dbReference>
<dbReference type="GO" id="GO:0005524">
    <property type="term" value="F:ATP binding"/>
    <property type="evidence" value="ECO:0007669"/>
    <property type="project" value="UniProtKB-KW"/>
</dbReference>
<keyword evidence="3" id="KW-1003">Cell membrane</keyword>
<dbReference type="GO" id="GO:0005886">
    <property type="term" value="C:plasma membrane"/>
    <property type="evidence" value="ECO:0007669"/>
    <property type="project" value="UniProtKB-SubCell"/>
</dbReference>
<sequence>MKHLNLINWMERKMALSPRGAHNFLSACLWTGVQNLSFMLPVMLVYLLMMELFGESRDLTLWALVGMALLSIIGMYLITRRQYNSTFLAVYSESATMRIRLAEKMRRLPLSFFDRHDASDLTSRVMSDVSFLENAYSHTLPQMVASFIVLILAGCGLASLDWRLALALFWAAPVSLLILWGCLASQKRSFVKASKSQLSVSEKVEEGLQLHQTIKAYGGETLYMTELDAVLASHERTSFNTELASFVVVNGLRSLLQLAIPTLVVVGSHLYLAGEVSLGILLFFLLISVSVYTPLTMLMANALVTLFASVRIDRMNEIYNMPTQEGRTDFAPKSFDLTFEDVSFSYNEGAQVLNHVSFTAKQGEVTALVGPSGGGKSTCARLASRFWDCQSGTVSLGGEDLTAVDPETLLKYYAIVFQDVVLFNNTVLENIRVGRKEATDAEVLEAARLAQCDDFVARLPEGYQTQIGENGSRLSGGERQRISIARAILKNAPIIILDEATASQDAESETHIQRALSQLTTDKTVLIIAHRMRTIRNADRIVVLSGGTVAASGTPDELYDVPGYYRTACDLQQVES</sequence>
<keyword evidence="2" id="KW-0813">Transport</keyword>
<dbReference type="InterPro" id="IPR027417">
    <property type="entry name" value="P-loop_NTPase"/>
</dbReference>
<dbReference type="Gene3D" id="1.20.1560.10">
    <property type="entry name" value="ABC transporter type 1, transmembrane domain"/>
    <property type="match status" value="1"/>
</dbReference>
<name>C2MDH3_9PORP</name>
<feature type="transmembrane region" description="Helical" evidence="9">
    <location>
        <begin position="59"/>
        <end position="78"/>
    </location>
</feature>
<dbReference type="GO" id="GO:0034040">
    <property type="term" value="F:ATPase-coupled lipid transmembrane transporter activity"/>
    <property type="evidence" value="ECO:0007669"/>
    <property type="project" value="TreeGrafter"/>
</dbReference>
<dbReference type="SMART" id="SM00382">
    <property type="entry name" value="AAA"/>
    <property type="match status" value="1"/>
</dbReference>
<keyword evidence="8 9" id="KW-0472">Membrane</keyword>
<evidence type="ECO:0000256" key="1">
    <source>
        <dbReference type="ARBA" id="ARBA00004651"/>
    </source>
</evidence>
<evidence type="ECO:0000313" key="13">
    <source>
        <dbReference type="Proteomes" id="UP000003303"/>
    </source>
</evidence>
<feature type="domain" description="ABC transporter" evidence="10">
    <location>
        <begin position="337"/>
        <end position="571"/>
    </location>
</feature>
<evidence type="ECO:0000259" key="10">
    <source>
        <dbReference type="PROSITE" id="PS50893"/>
    </source>
</evidence>
<dbReference type="GO" id="GO:0016887">
    <property type="term" value="F:ATP hydrolysis activity"/>
    <property type="evidence" value="ECO:0007669"/>
    <property type="project" value="InterPro"/>
</dbReference>
<dbReference type="OrthoDB" id="9762778at2"/>
<keyword evidence="5" id="KW-0547">Nucleotide-binding</keyword>
<dbReference type="InterPro" id="IPR039421">
    <property type="entry name" value="Type_1_exporter"/>
</dbReference>
<dbReference type="InterPro" id="IPR003439">
    <property type="entry name" value="ABC_transporter-like_ATP-bd"/>
</dbReference>
<evidence type="ECO:0000256" key="5">
    <source>
        <dbReference type="ARBA" id="ARBA00022741"/>
    </source>
</evidence>
<comment type="caution">
    <text evidence="12">The sequence shown here is derived from an EMBL/GenBank/DDBJ whole genome shotgun (WGS) entry which is preliminary data.</text>
</comment>
<evidence type="ECO:0000259" key="11">
    <source>
        <dbReference type="PROSITE" id="PS50929"/>
    </source>
</evidence>
<feature type="transmembrane region" description="Helical" evidence="9">
    <location>
        <begin position="166"/>
        <end position="185"/>
    </location>
</feature>
<dbReference type="FunFam" id="3.40.50.300:FF:000221">
    <property type="entry name" value="Multidrug ABC transporter ATP-binding protein"/>
    <property type="match status" value="1"/>
</dbReference>
<feature type="transmembrane region" description="Helical" evidence="9">
    <location>
        <begin position="280"/>
        <end position="308"/>
    </location>
</feature>
<dbReference type="InterPro" id="IPR036640">
    <property type="entry name" value="ABC1_TM_sf"/>
</dbReference>
<evidence type="ECO:0000256" key="6">
    <source>
        <dbReference type="ARBA" id="ARBA00022840"/>
    </source>
</evidence>
<dbReference type="PROSITE" id="PS50893">
    <property type="entry name" value="ABC_TRANSPORTER_2"/>
    <property type="match status" value="1"/>
</dbReference>
<keyword evidence="7 9" id="KW-1133">Transmembrane helix</keyword>
<dbReference type="PROSITE" id="PS00211">
    <property type="entry name" value="ABC_TRANSPORTER_1"/>
    <property type="match status" value="1"/>
</dbReference>
<dbReference type="eggNOG" id="COG1132">
    <property type="taxonomic scope" value="Bacteria"/>
</dbReference>
<evidence type="ECO:0000256" key="9">
    <source>
        <dbReference type="SAM" id="Phobius"/>
    </source>
</evidence>
<dbReference type="CDD" id="cd07346">
    <property type="entry name" value="ABC_6TM_exporters"/>
    <property type="match status" value="1"/>
</dbReference>
<evidence type="ECO:0000256" key="4">
    <source>
        <dbReference type="ARBA" id="ARBA00022692"/>
    </source>
</evidence>
<dbReference type="STRING" id="596327.PORUE0001_0538"/>
<proteinExistence type="predicted"/>
<gene>
    <name evidence="12" type="ORF">PORUE0001_0538</name>
</gene>
<dbReference type="SUPFAM" id="SSF52540">
    <property type="entry name" value="P-loop containing nucleoside triphosphate hydrolases"/>
    <property type="match status" value="1"/>
</dbReference>
<dbReference type="PANTHER" id="PTHR24221:SF397">
    <property type="entry name" value="ABC TRANSPORTER, ATP-BINDING TRANSMEMBRANE PROTEIN"/>
    <property type="match status" value="1"/>
</dbReference>
<dbReference type="InterPro" id="IPR011527">
    <property type="entry name" value="ABC1_TM_dom"/>
</dbReference>
<dbReference type="Gene3D" id="3.40.50.300">
    <property type="entry name" value="P-loop containing nucleotide triphosphate hydrolases"/>
    <property type="match status" value="1"/>
</dbReference>
<feature type="transmembrane region" description="Helical" evidence="9">
    <location>
        <begin position="21"/>
        <end position="47"/>
    </location>
</feature>